<evidence type="ECO:0000313" key="3">
    <source>
        <dbReference type="Proteomes" id="UP001595621"/>
    </source>
</evidence>
<accession>A0ABV7GGE5</accession>
<gene>
    <name evidence="2" type="ORF">ACFOE0_14605</name>
</gene>
<comment type="caution">
    <text evidence="2">The sequence shown here is derived from an EMBL/GenBank/DDBJ whole genome shotgun (WGS) entry which is preliminary data.</text>
</comment>
<keyword evidence="1" id="KW-0812">Transmembrane</keyword>
<dbReference type="EMBL" id="JBHRTD010000017">
    <property type="protein sequence ID" value="MFC3139403.1"/>
    <property type="molecule type" value="Genomic_DNA"/>
</dbReference>
<feature type="transmembrane region" description="Helical" evidence="1">
    <location>
        <begin position="6"/>
        <end position="30"/>
    </location>
</feature>
<evidence type="ECO:0000256" key="1">
    <source>
        <dbReference type="SAM" id="Phobius"/>
    </source>
</evidence>
<sequence length="104" mass="11664">MANESIRLLLIDAFIPSLFFPLLAGIYLLIERKPFARVVVTLLKGYLAYVIILLACIFITQLALGPGEASNMLILTLRVLIIWCVGIWVFTRDLAIKERPSSSE</sequence>
<protein>
    <recommendedName>
        <fullName evidence="4">DUF1616 domain-containing protein</fullName>
    </recommendedName>
</protein>
<evidence type="ECO:0008006" key="4">
    <source>
        <dbReference type="Google" id="ProtNLM"/>
    </source>
</evidence>
<evidence type="ECO:0000313" key="2">
    <source>
        <dbReference type="EMBL" id="MFC3139403.1"/>
    </source>
</evidence>
<keyword evidence="1" id="KW-0472">Membrane</keyword>
<reference evidence="3" key="1">
    <citation type="journal article" date="2019" name="Int. J. Syst. Evol. Microbiol.">
        <title>The Global Catalogue of Microorganisms (GCM) 10K type strain sequencing project: providing services to taxonomists for standard genome sequencing and annotation.</title>
        <authorList>
            <consortium name="The Broad Institute Genomics Platform"/>
            <consortium name="The Broad Institute Genome Sequencing Center for Infectious Disease"/>
            <person name="Wu L."/>
            <person name="Ma J."/>
        </authorList>
    </citation>
    <scope>NUCLEOTIDE SEQUENCE [LARGE SCALE GENOMIC DNA]</scope>
    <source>
        <strain evidence="3">KCTC 52277</strain>
    </source>
</reference>
<name>A0ABV7GGE5_9GAMM</name>
<organism evidence="2 3">
    <name type="scientific">Shewanella submarina</name>
    <dbReference type="NCBI Taxonomy" id="2016376"/>
    <lineage>
        <taxon>Bacteria</taxon>
        <taxon>Pseudomonadati</taxon>
        <taxon>Pseudomonadota</taxon>
        <taxon>Gammaproteobacteria</taxon>
        <taxon>Alteromonadales</taxon>
        <taxon>Shewanellaceae</taxon>
        <taxon>Shewanella</taxon>
    </lineage>
</organism>
<dbReference type="Proteomes" id="UP001595621">
    <property type="component" value="Unassembled WGS sequence"/>
</dbReference>
<dbReference type="RefSeq" id="WP_248937159.1">
    <property type="nucleotide sequence ID" value="NZ_JAKILF010000007.1"/>
</dbReference>
<proteinExistence type="predicted"/>
<feature type="transmembrane region" description="Helical" evidence="1">
    <location>
        <begin position="42"/>
        <end position="64"/>
    </location>
</feature>
<feature type="transmembrane region" description="Helical" evidence="1">
    <location>
        <begin position="70"/>
        <end position="90"/>
    </location>
</feature>
<keyword evidence="3" id="KW-1185">Reference proteome</keyword>
<keyword evidence="1" id="KW-1133">Transmembrane helix</keyword>